<dbReference type="EMBL" id="CP048882">
    <property type="protein sequence ID" value="QPP08956.1"/>
    <property type="molecule type" value="Genomic_DNA"/>
</dbReference>
<evidence type="ECO:0000259" key="1">
    <source>
        <dbReference type="PROSITE" id="PS51725"/>
    </source>
</evidence>
<accession>A0A7T1T9M2</accession>
<feature type="domain" description="ABM" evidence="1">
    <location>
        <begin position="11"/>
        <end position="99"/>
    </location>
</feature>
<dbReference type="InterPro" id="IPR007138">
    <property type="entry name" value="ABM_dom"/>
</dbReference>
<dbReference type="GO" id="GO:0004497">
    <property type="term" value="F:monooxygenase activity"/>
    <property type="evidence" value="ECO:0007669"/>
    <property type="project" value="UniProtKB-KW"/>
</dbReference>
<keyword evidence="3" id="KW-1185">Reference proteome</keyword>
<dbReference type="PROSITE" id="PS51725">
    <property type="entry name" value="ABM"/>
    <property type="match status" value="1"/>
</dbReference>
<keyword evidence="2" id="KW-0503">Monooxygenase</keyword>
<keyword evidence="2" id="KW-0560">Oxidoreductase</keyword>
<dbReference type="SUPFAM" id="SSF54909">
    <property type="entry name" value="Dimeric alpha+beta barrel"/>
    <property type="match status" value="1"/>
</dbReference>
<evidence type="ECO:0000313" key="2">
    <source>
        <dbReference type="EMBL" id="QPP08956.1"/>
    </source>
</evidence>
<name>A0A7T1T9M2_9ACTN</name>
<protein>
    <submittedName>
        <fullName evidence="2">Antibiotic biosynthesis monooxygenase</fullName>
    </submittedName>
</protein>
<proteinExistence type="predicted"/>
<organism evidence="2 3">
    <name type="scientific">Streptomyces bathyalis</name>
    <dbReference type="NCBI Taxonomy" id="2710756"/>
    <lineage>
        <taxon>Bacteria</taxon>
        <taxon>Bacillati</taxon>
        <taxon>Actinomycetota</taxon>
        <taxon>Actinomycetes</taxon>
        <taxon>Kitasatosporales</taxon>
        <taxon>Streptomycetaceae</taxon>
        <taxon>Streptomyces</taxon>
    </lineage>
</organism>
<dbReference type="RefSeq" id="WP_197352738.1">
    <property type="nucleotide sequence ID" value="NZ_CP048882.1"/>
</dbReference>
<dbReference type="AlphaFoldDB" id="A0A7T1T9M2"/>
<sequence length="113" mass="13114">MATISADEDVFTLVNIFPVEPEDQQRLFEVLTDATGIIKRMPGYVSANVHLSHDGKYVINYAQWRSEADFRAMHARPEVQEHFDECRRLSKPQPVFCRVAYTHDAESDVERWS</sequence>
<dbReference type="InterPro" id="IPR011008">
    <property type="entry name" value="Dimeric_a/b-barrel"/>
</dbReference>
<gene>
    <name evidence="2" type="ORF">G4Z16_23955</name>
</gene>
<dbReference type="KEGG" id="sbat:G4Z16_23955"/>
<dbReference type="Pfam" id="PF03992">
    <property type="entry name" value="ABM"/>
    <property type="match status" value="1"/>
</dbReference>
<dbReference type="Proteomes" id="UP000595046">
    <property type="component" value="Chromosome"/>
</dbReference>
<evidence type="ECO:0000313" key="3">
    <source>
        <dbReference type="Proteomes" id="UP000595046"/>
    </source>
</evidence>
<dbReference type="Gene3D" id="3.30.70.100">
    <property type="match status" value="1"/>
</dbReference>
<reference evidence="3" key="1">
    <citation type="submission" date="2020-02" db="EMBL/GenBank/DDBJ databases">
        <title>Streptomyces sp. ASO4wet.</title>
        <authorList>
            <person name="Risdian C."/>
            <person name="Landwehr W."/>
            <person name="Schupp P."/>
            <person name="Wink J."/>
        </authorList>
    </citation>
    <scope>NUCLEOTIDE SEQUENCE [LARGE SCALE GENOMIC DNA]</scope>
    <source>
        <strain evidence="3">ASO4wet</strain>
    </source>
</reference>